<feature type="transmembrane region" description="Helical" evidence="1">
    <location>
        <begin position="15"/>
        <end position="34"/>
    </location>
</feature>
<reference evidence="2" key="1">
    <citation type="journal article" date="2014" name="Front. Microbiol.">
        <title>High frequency of phylogenetically diverse reductive dehalogenase-homologous genes in deep subseafloor sedimentary metagenomes.</title>
        <authorList>
            <person name="Kawai M."/>
            <person name="Futagami T."/>
            <person name="Toyoda A."/>
            <person name="Takaki Y."/>
            <person name="Nishi S."/>
            <person name="Hori S."/>
            <person name="Arai W."/>
            <person name="Tsubouchi T."/>
            <person name="Morono Y."/>
            <person name="Uchiyama I."/>
            <person name="Ito T."/>
            <person name="Fujiyama A."/>
            <person name="Inagaki F."/>
            <person name="Takami H."/>
        </authorList>
    </citation>
    <scope>NUCLEOTIDE SEQUENCE</scope>
    <source>
        <strain evidence="2">Expedition CK06-06</strain>
    </source>
</reference>
<protein>
    <submittedName>
        <fullName evidence="2">Uncharacterized protein</fullName>
    </submittedName>
</protein>
<sequence>NNFLSGLQVVADPGFIPIIISFIIILTGLIIVLIQKIGDNKL</sequence>
<keyword evidence="1" id="KW-1133">Transmembrane helix</keyword>
<proteinExistence type="predicted"/>
<comment type="caution">
    <text evidence="2">The sequence shown here is derived from an EMBL/GenBank/DDBJ whole genome shotgun (WGS) entry which is preliminary data.</text>
</comment>
<keyword evidence="1" id="KW-0812">Transmembrane</keyword>
<name>X1HM88_9ZZZZ</name>
<organism evidence="2">
    <name type="scientific">marine sediment metagenome</name>
    <dbReference type="NCBI Taxonomy" id="412755"/>
    <lineage>
        <taxon>unclassified sequences</taxon>
        <taxon>metagenomes</taxon>
        <taxon>ecological metagenomes</taxon>
    </lineage>
</organism>
<accession>X1HM88</accession>
<evidence type="ECO:0000313" key="2">
    <source>
        <dbReference type="EMBL" id="GAH46418.1"/>
    </source>
</evidence>
<gene>
    <name evidence="2" type="ORF">S03H2_17381</name>
</gene>
<dbReference type="AlphaFoldDB" id="X1HM88"/>
<feature type="non-terminal residue" evidence="2">
    <location>
        <position position="1"/>
    </location>
</feature>
<evidence type="ECO:0000256" key="1">
    <source>
        <dbReference type="SAM" id="Phobius"/>
    </source>
</evidence>
<dbReference type="EMBL" id="BARU01008961">
    <property type="protein sequence ID" value="GAH46418.1"/>
    <property type="molecule type" value="Genomic_DNA"/>
</dbReference>
<keyword evidence="1" id="KW-0472">Membrane</keyword>